<evidence type="ECO:0000256" key="3">
    <source>
        <dbReference type="ARBA" id="ARBA00022452"/>
    </source>
</evidence>
<reference evidence="9 10" key="1">
    <citation type="journal article" date="2019" name="Appl. Environ. Microbiol.">
        <title>Environmental Evidence and Genomic Insight of Iron-oxidizing Bacteria Preference Towards More Corrosion Resistant Stainless Steel at Higher Salinities.</title>
        <authorList>
            <person name="Garrison C.E."/>
            <person name="Price K.A."/>
            <person name="Field E.K."/>
        </authorList>
    </citation>
    <scope>NUCLEOTIDE SEQUENCE [LARGE SCALE GENOMIC DNA]</scope>
    <source>
        <strain evidence="9 10">P3</strain>
    </source>
</reference>
<feature type="chain" id="PRO_5024442212" evidence="8">
    <location>
        <begin position="20"/>
        <end position="368"/>
    </location>
</feature>
<keyword evidence="7" id="KW-0998">Cell outer membrane</keyword>
<dbReference type="PANTHER" id="PTHR35093:SF8">
    <property type="entry name" value="OUTER MEMBRANE PROTEIN NMB0088-RELATED"/>
    <property type="match status" value="1"/>
</dbReference>
<keyword evidence="6" id="KW-0472">Membrane</keyword>
<keyword evidence="3" id="KW-1134">Transmembrane beta strand</keyword>
<evidence type="ECO:0000256" key="7">
    <source>
        <dbReference type="ARBA" id="ARBA00023237"/>
    </source>
</evidence>
<dbReference type="EMBL" id="VBRY01000004">
    <property type="protein sequence ID" value="TLS67828.1"/>
    <property type="molecule type" value="Genomic_DNA"/>
</dbReference>
<dbReference type="InterPro" id="IPR005017">
    <property type="entry name" value="OMPP1/FadL/TodX"/>
</dbReference>
<gene>
    <name evidence="9" type="ORF">FEF65_05105</name>
</gene>
<proteinExistence type="inferred from homology"/>
<name>A0A5R9GQD5_9PROT</name>
<evidence type="ECO:0000256" key="1">
    <source>
        <dbReference type="ARBA" id="ARBA00004571"/>
    </source>
</evidence>
<evidence type="ECO:0000256" key="2">
    <source>
        <dbReference type="ARBA" id="ARBA00008163"/>
    </source>
</evidence>
<dbReference type="Gene3D" id="2.40.160.60">
    <property type="entry name" value="Outer membrane protein transport protein (OMPP1/FadL/TodX)"/>
    <property type="match status" value="1"/>
</dbReference>
<protein>
    <submittedName>
        <fullName evidence="9">Fatty acid transporter</fullName>
    </submittedName>
</protein>
<evidence type="ECO:0000256" key="5">
    <source>
        <dbReference type="ARBA" id="ARBA00022729"/>
    </source>
</evidence>
<evidence type="ECO:0000313" key="9">
    <source>
        <dbReference type="EMBL" id="TLS67828.1"/>
    </source>
</evidence>
<sequence>MKRTVILVAALASATSAQAGGFEQVNQSAAAAGVSNAFAATASDASALAYNPAGIAWLREGVNVTGGITMNYRNSSLKSPAGVFSNTGTEPTAAYIYAAWTSRNSNLSAGFGFSPLYQVNNSWIDAFPATGGISKITVDHTMADVVYAVSSDLALGMGADWYFTRATISQGATNFKGSDIAGFGGHASLLWKPLPDWSLGLVYRSGSKVKAKGQGSSLSFKLPDQATAAIAYNISDVLRFETDVKWSRWSVLKDMNVTGAVTQTNALNLRDTLTAMAGVTWTWRENVQLRMGYAYEQGANRTLNYNPVIADQDGHRISLGGGGDLLGVHGDLAAQYVFYSKKTATGAYAGEYRDRRMAIALTVSKHFD</sequence>
<dbReference type="GO" id="GO:0009279">
    <property type="term" value="C:cell outer membrane"/>
    <property type="evidence" value="ECO:0007669"/>
    <property type="project" value="UniProtKB-SubCell"/>
</dbReference>
<organism evidence="9 10">
    <name type="scientific">Mariprofundus erugo</name>
    <dbReference type="NCBI Taxonomy" id="2528639"/>
    <lineage>
        <taxon>Bacteria</taxon>
        <taxon>Pseudomonadati</taxon>
        <taxon>Pseudomonadota</taxon>
        <taxon>Candidatius Mariprofundia</taxon>
        <taxon>Mariprofundales</taxon>
        <taxon>Mariprofundaceae</taxon>
        <taxon>Mariprofundus</taxon>
    </lineage>
</organism>
<keyword evidence="10" id="KW-1185">Reference proteome</keyword>
<dbReference type="Proteomes" id="UP000306585">
    <property type="component" value="Unassembled WGS sequence"/>
</dbReference>
<comment type="similarity">
    <text evidence="2">Belongs to the OmpP1/FadL family.</text>
</comment>
<evidence type="ECO:0000256" key="4">
    <source>
        <dbReference type="ARBA" id="ARBA00022692"/>
    </source>
</evidence>
<dbReference type="Pfam" id="PF03349">
    <property type="entry name" value="Toluene_X"/>
    <property type="match status" value="1"/>
</dbReference>
<dbReference type="RefSeq" id="WP_138238724.1">
    <property type="nucleotide sequence ID" value="NZ_VBRY01000004.1"/>
</dbReference>
<accession>A0A5R9GQD5</accession>
<evidence type="ECO:0000256" key="6">
    <source>
        <dbReference type="ARBA" id="ARBA00023136"/>
    </source>
</evidence>
<dbReference type="SUPFAM" id="SSF56935">
    <property type="entry name" value="Porins"/>
    <property type="match status" value="1"/>
</dbReference>
<dbReference type="PANTHER" id="PTHR35093">
    <property type="entry name" value="OUTER MEMBRANE PROTEIN NMB0088-RELATED"/>
    <property type="match status" value="1"/>
</dbReference>
<comment type="caution">
    <text evidence="9">The sequence shown here is derived from an EMBL/GenBank/DDBJ whole genome shotgun (WGS) entry which is preliminary data.</text>
</comment>
<feature type="signal peptide" evidence="8">
    <location>
        <begin position="1"/>
        <end position="19"/>
    </location>
</feature>
<evidence type="ECO:0000256" key="8">
    <source>
        <dbReference type="SAM" id="SignalP"/>
    </source>
</evidence>
<keyword evidence="5 8" id="KW-0732">Signal</keyword>
<keyword evidence="4" id="KW-0812">Transmembrane</keyword>
<dbReference type="AlphaFoldDB" id="A0A5R9GQD5"/>
<evidence type="ECO:0000313" key="10">
    <source>
        <dbReference type="Proteomes" id="UP000306585"/>
    </source>
</evidence>
<dbReference type="GO" id="GO:0015483">
    <property type="term" value="F:long-chain fatty acid transporting porin activity"/>
    <property type="evidence" value="ECO:0007669"/>
    <property type="project" value="TreeGrafter"/>
</dbReference>
<comment type="subcellular location">
    <subcellularLocation>
        <location evidence="1">Cell outer membrane</location>
        <topology evidence="1">Multi-pass membrane protein</topology>
    </subcellularLocation>
</comment>
<dbReference type="OrthoDB" id="5291547at2"/>